<organism evidence="1 2">
    <name type="scientific">Dreissena polymorpha</name>
    <name type="common">Zebra mussel</name>
    <name type="synonym">Mytilus polymorpha</name>
    <dbReference type="NCBI Taxonomy" id="45954"/>
    <lineage>
        <taxon>Eukaryota</taxon>
        <taxon>Metazoa</taxon>
        <taxon>Spiralia</taxon>
        <taxon>Lophotrochozoa</taxon>
        <taxon>Mollusca</taxon>
        <taxon>Bivalvia</taxon>
        <taxon>Autobranchia</taxon>
        <taxon>Heteroconchia</taxon>
        <taxon>Euheterodonta</taxon>
        <taxon>Imparidentia</taxon>
        <taxon>Neoheterodontei</taxon>
        <taxon>Myida</taxon>
        <taxon>Dreissenoidea</taxon>
        <taxon>Dreissenidae</taxon>
        <taxon>Dreissena</taxon>
    </lineage>
</organism>
<dbReference type="EMBL" id="JAIWYP010000008">
    <property type="protein sequence ID" value="KAH3790001.1"/>
    <property type="molecule type" value="Genomic_DNA"/>
</dbReference>
<reference evidence="1" key="2">
    <citation type="submission" date="2020-11" db="EMBL/GenBank/DDBJ databases">
        <authorList>
            <person name="McCartney M.A."/>
            <person name="Auch B."/>
            <person name="Kono T."/>
            <person name="Mallez S."/>
            <person name="Becker A."/>
            <person name="Gohl D.M."/>
            <person name="Silverstein K.A.T."/>
            <person name="Koren S."/>
            <person name="Bechman K.B."/>
            <person name="Herman A."/>
            <person name="Abrahante J.E."/>
            <person name="Garbe J."/>
        </authorList>
    </citation>
    <scope>NUCLEOTIDE SEQUENCE</scope>
    <source>
        <strain evidence="1">Duluth1</strain>
        <tissue evidence="1">Whole animal</tissue>
    </source>
</reference>
<accession>A0A9D4F4N1</accession>
<dbReference type="AlphaFoldDB" id="A0A9D4F4N1"/>
<name>A0A9D4F4N1_DREPO</name>
<evidence type="ECO:0000313" key="2">
    <source>
        <dbReference type="Proteomes" id="UP000828390"/>
    </source>
</evidence>
<evidence type="ECO:0000313" key="1">
    <source>
        <dbReference type="EMBL" id="KAH3790001.1"/>
    </source>
</evidence>
<dbReference type="Proteomes" id="UP000828390">
    <property type="component" value="Unassembled WGS sequence"/>
</dbReference>
<protein>
    <submittedName>
        <fullName evidence="1">Uncharacterized protein</fullName>
    </submittedName>
</protein>
<gene>
    <name evidence="1" type="ORF">DPMN_168194</name>
</gene>
<comment type="caution">
    <text evidence="1">The sequence shown here is derived from an EMBL/GenBank/DDBJ whole genome shotgun (WGS) entry which is preliminary data.</text>
</comment>
<keyword evidence="2" id="KW-1185">Reference proteome</keyword>
<sequence length="156" mass="17904">MEEKFLKVKFDPRGIICTNLKEVHPRNIPEKFHQNWTCIGNQEISDLTKNISRRQNKINVLTNFHEEINSLLPGRKVFKQTHIIRKNVLTKNIAQTPGGHVFQPTLITFKITIIVASRVLTRKNAPPPGAHAFQPTKTMFKLVQDIIGTNLLTKFN</sequence>
<reference evidence="1" key="1">
    <citation type="journal article" date="2019" name="bioRxiv">
        <title>The Genome of the Zebra Mussel, Dreissena polymorpha: A Resource for Invasive Species Research.</title>
        <authorList>
            <person name="McCartney M.A."/>
            <person name="Auch B."/>
            <person name="Kono T."/>
            <person name="Mallez S."/>
            <person name="Zhang Y."/>
            <person name="Obille A."/>
            <person name="Becker A."/>
            <person name="Abrahante J.E."/>
            <person name="Garbe J."/>
            <person name="Badalamenti J.P."/>
            <person name="Herman A."/>
            <person name="Mangelson H."/>
            <person name="Liachko I."/>
            <person name="Sullivan S."/>
            <person name="Sone E.D."/>
            <person name="Koren S."/>
            <person name="Silverstein K.A.T."/>
            <person name="Beckman K.B."/>
            <person name="Gohl D.M."/>
        </authorList>
    </citation>
    <scope>NUCLEOTIDE SEQUENCE</scope>
    <source>
        <strain evidence="1">Duluth1</strain>
        <tissue evidence="1">Whole animal</tissue>
    </source>
</reference>
<proteinExistence type="predicted"/>